<organism evidence="1">
    <name type="scientific">uncultured Caudovirales phage</name>
    <dbReference type="NCBI Taxonomy" id="2100421"/>
    <lineage>
        <taxon>Viruses</taxon>
        <taxon>Duplodnaviria</taxon>
        <taxon>Heunggongvirae</taxon>
        <taxon>Uroviricota</taxon>
        <taxon>Caudoviricetes</taxon>
        <taxon>Peduoviridae</taxon>
        <taxon>Maltschvirus</taxon>
        <taxon>Maltschvirus maltsch</taxon>
    </lineage>
</organism>
<proteinExistence type="predicted"/>
<name>A0A6J5KW50_9CAUD</name>
<sequence length="118" mass="12316">MPNTPDHRYNACTILSGASILTDGIDIHGTNLVGIIAPAAWTAAALTFQVSADNVAFYDLYDTAGAEVSIVVTAGKYLALPAAALSGLDYIKLRSGTAGAPVNQAADRAFTLISKRYR</sequence>
<dbReference type="EMBL" id="LR796203">
    <property type="protein sequence ID" value="CAB4126748.1"/>
    <property type="molecule type" value="Genomic_DNA"/>
</dbReference>
<accession>A0A6J5KW50</accession>
<reference evidence="1" key="1">
    <citation type="submission" date="2020-04" db="EMBL/GenBank/DDBJ databases">
        <authorList>
            <person name="Chiriac C."/>
            <person name="Salcher M."/>
            <person name="Ghai R."/>
            <person name="Kavagutti S V."/>
        </authorList>
    </citation>
    <scope>NUCLEOTIDE SEQUENCE</scope>
</reference>
<evidence type="ECO:0000313" key="1">
    <source>
        <dbReference type="EMBL" id="CAB4126748.1"/>
    </source>
</evidence>
<gene>
    <name evidence="1" type="ORF">UFOVP78_14</name>
</gene>
<protein>
    <submittedName>
        <fullName evidence="1">Uncharacterized protein</fullName>
    </submittedName>
</protein>